<keyword evidence="1" id="KW-0812">Transmembrane</keyword>
<dbReference type="Proteomes" id="UP000222163">
    <property type="component" value="Unassembled WGS sequence"/>
</dbReference>
<dbReference type="AlphaFoldDB" id="A0A2G1BVR9"/>
<sequence length="171" mass="20153">MKNLAIRFIIFLGISLCVNYKIPETFYDIIIALLLLLGLIISYKEIRENNINNILSNYLFWIVCSYIILIEKKEVVFSLSNVFVILFIIRSVLLVINYFKFKKLETPSTVLSKMWVFTLFLYLIELVLNSTHGTKYLFYYIGLISSIELFIILLVIEEWKLKINSVINVFK</sequence>
<evidence type="ECO:0000313" key="2">
    <source>
        <dbReference type="EMBL" id="MDP2540150.1"/>
    </source>
</evidence>
<comment type="caution">
    <text evidence="3">The sequence shown here is derived from an EMBL/GenBank/DDBJ whole genome shotgun (WGS) entry which is preliminary data.</text>
</comment>
<dbReference type="RefSeq" id="WP_099215002.1">
    <property type="nucleotide sequence ID" value="NZ_JAUYVU010000001.1"/>
</dbReference>
<proteinExistence type="predicted"/>
<keyword evidence="1" id="KW-0472">Membrane</keyword>
<evidence type="ECO:0000313" key="4">
    <source>
        <dbReference type="Proteomes" id="UP000222163"/>
    </source>
</evidence>
<feature type="transmembrane region" description="Helical" evidence="1">
    <location>
        <begin position="50"/>
        <end position="69"/>
    </location>
</feature>
<reference evidence="3 4" key="1">
    <citation type="journal article" date="2016" name="Nat. Commun.">
        <title>Microbial interactions lead to rapid micro-scale successions on model marine particles.</title>
        <authorList>
            <person name="Datta M.S."/>
            <person name="Sliwerska E."/>
            <person name="Gore J."/>
            <person name="Polz M.F."/>
            <person name="Cordero O.X."/>
        </authorList>
    </citation>
    <scope>NUCLEOTIDE SEQUENCE [LARGE SCALE GENOMIC DNA]</scope>
    <source>
        <strain evidence="3 4">4G03</strain>
    </source>
</reference>
<reference evidence="3" key="2">
    <citation type="submission" date="2017-10" db="EMBL/GenBank/DDBJ databases">
        <authorList>
            <person name="Enke T.N."/>
            <person name="Cordero O.X."/>
        </authorList>
    </citation>
    <scope>NUCLEOTIDE SEQUENCE</scope>
    <source>
        <strain evidence="3">4G03</strain>
    </source>
</reference>
<evidence type="ECO:0000256" key="1">
    <source>
        <dbReference type="SAM" id="Phobius"/>
    </source>
</evidence>
<reference evidence="2 5" key="3">
    <citation type="submission" date="2023-07" db="EMBL/GenBank/DDBJ databases">
        <title>Genome content predicts the carbon catabolic preferences of heterotrophic bacteria.</title>
        <authorList>
            <person name="Gralka M."/>
        </authorList>
    </citation>
    <scope>NUCLEOTIDE SEQUENCE [LARGE SCALE GENOMIC DNA]</scope>
    <source>
        <strain evidence="2 5">4G03</strain>
    </source>
</reference>
<evidence type="ECO:0000313" key="3">
    <source>
        <dbReference type="EMBL" id="PHN98098.1"/>
    </source>
</evidence>
<gene>
    <name evidence="3" type="ORF">CSC81_06760</name>
    <name evidence="2" type="ORF">Q8W23_01545</name>
</gene>
<dbReference type="Proteomes" id="UP001242342">
    <property type="component" value="Unassembled WGS sequence"/>
</dbReference>
<protein>
    <submittedName>
        <fullName evidence="3">Uncharacterized protein</fullName>
    </submittedName>
</protein>
<feature type="transmembrane region" description="Helical" evidence="1">
    <location>
        <begin position="75"/>
        <end position="99"/>
    </location>
</feature>
<keyword evidence="5" id="KW-1185">Reference proteome</keyword>
<feature type="transmembrane region" description="Helical" evidence="1">
    <location>
        <begin position="137"/>
        <end position="156"/>
    </location>
</feature>
<feature type="transmembrane region" description="Helical" evidence="1">
    <location>
        <begin position="27"/>
        <end position="43"/>
    </location>
</feature>
<organism evidence="3 4">
    <name type="scientific">Tenacibaculum discolor</name>
    <dbReference type="NCBI Taxonomy" id="361581"/>
    <lineage>
        <taxon>Bacteria</taxon>
        <taxon>Pseudomonadati</taxon>
        <taxon>Bacteroidota</taxon>
        <taxon>Flavobacteriia</taxon>
        <taxon>Flavobacteriales</taxon>
        <taxon>Flavobacteriaceae</taxon>
        <taxon>Tenacibaculum</taxon>
    </lineage>
</organism>
<evidence type="ECO:0000313" key="5">
    <source>
        <dbReference type="Proteomes" id="UP001242342"/>
    </source>
</evidence>
<dbReference type="EMBL" id="PDUU01000004">
    <property type="protein sequence ID" value="PHN98098.1"/>
    <property type="molecule type" value="Genomic_DNA"/>
</dbReference>
<accession>A0A2G1BVR9</accession>
<name>A0A2G1BVR9_9FLAO</name>
<feature type="transmembrane region" description="Helical" evidence="1">
    <location>
        <begin position="111"/>
        <end position="131"/>
    </location>
</feature>
<keyword evidence="1" id="KW-1133">Transmembrane helix</keyword>
<dbReference type="EMBL" id="JAUYVU010000001">
    <property type="protein sequence ID" value="MDP2540150.1"/>
    <property type="molecule type" value="Genomic_DNA"/>
</dbReference>